<dbReference type="GO" id="GO:0032259">
    <property type="term" value="P:methylation"/>
    <property type="evidence" value="ECO:0007669"/>
    <property type="project" value="UniProtKB-KW"/>
</dbReference>
<gene>
    <name evidence="2" type="ORF">P5X88_03630</name>
</gene>
<evidence type="ECO:0000313" key="3">
    <source>
        <dbReference type="Proteomes" id="UP001159179"/>
    </source>
</evidence>
<proteinExistence type="predicted"/>
<dbReference type="InterPro" id="IPR029063">
    <property type="entry name" value="SAM-dependent_MTases_sf"/>
</dbReference>
<dbReference type="Gene3D" id="3.40.50.150">
    <property type="entry name" value="Vaccinia Virus protein VP39"/>
    <property type="match status" value="1"/>
</dbReference>
<protein>
    <submittedName>
        <fullName evidence="2">Class I SAM-dependent methyltransferase</fullName>
    </submittedName>
</protein>
<dbReference type="Pfam" id="PF08241">
    <property type="entry name" value="Methyltransf_11"/>
    <property type="match status" value="1"/>
</dbReference>
<comment type="caution">
    <text evidence="2">The sequence shown here is derived from an EMBL/GenBank/DDBJ whole genome shotgun (WGS) entry which is preliminary data.</text>
</comment>
<accession>A0AAW6ST42</accession>
<name>A0AAW6ST42_9BACI</name>
<dbReference type="InterPro" id="IPR013216">
    <property type="entry name" value="Methyltransf_11"/>
</dbReference>
<dbReference type="EMBL" id="JAROYP010000002">
    <property type="protein sequence ID" value="MDH5160012.1"/>
    <property type="molecule type" value="Genomic_DNA"/>
</dbReference>
<keyword evidence="2" id="KW-0808">Transferase</keyword>
<dbReference type="AlphaFoldDB" id="A0AAW6ST42"/>
<dbReference type="RefSeq" id="WP_280615811.1">
    <property type="nucleotide sequence ID" value="NZ_JAROYP010000002.1"/>
</dbReference>
<dbReference type="CDD" id="cd02440">
    <property type="entry name" value="AdoMet_MTases"/>
    <property type="match status" value="1"/>
</dbReference>
<dbReference type="SUPFAM" id="SSF53335">
    <property type="entry name" value="S-adenosyl-L-methionine-dependent methyltransferases"/>
    <property type="match status" value="1"/>
</dbReference>
<evidence type="ECO:0000313" key="2">
    <source>
        <dbReference type="EMBL" id="MDH5160012.1"/>
    </source>
</evidence>
<feature type="domain" description="Methyltransferase type 11" evidence="1">
    <location>
        <begin position="205"/>
        <end position="297"/>
    </location>
</feature>
<dbReference type="GO" id="GO:0008757">
    <property type="term" value="F:S-adenosylmethionine-dependent methyltransferase activity"/>
    <property type="evidence" value="ECO:0007669"/>
    <property type="project" value="InterPro"/>
</dbReference>
<dbReference type="Proteomes" id="UP001159179">
    <property type="component" value="Unassembled WGS sequence"/>
</dbReference>
<keyword evidence="2" id="KW-0489">Methyltransferase</keyword>
<sequence length="398" mass="46229">MRDKEYAQAIKELSIRFDEENIPYHFFDSTSLYIQGVDIPHFNTIYIEVQWDIIEKAYELFSTIEKTDLNSNIATTSFQVQQDIYTIIVQCRYNTTIKTNPYRIQVICDEQPIWCISLYKYLFSEQSGIDREKIHRYLANEHAKVTKLNEQAWNQNNYVALLNRYGSPQEIAEKIKHNPRWRLHPFDHYLEPIANKKVLHLMGSNGIKAVALSLLGADVTVVDFSEENKAFAMEIASHASVKINYIVSDVLSLPIEPYFEQFDVVLMELGVLHYLLDIQELMKKIQLLLSKDGKFVLHEFHPISTKLITSTGKKHKVIGNYFDPSIVKNEVAFTKHMPEEEKSKLQHVLQRKWTMGEVITAVAKAPMQIDFLEEEPNHKIHDIGLPKTFTLVAKKLLM</sequence>
<organism evidence="2 3">
    <name type="scientific">Heyndrickxia oleronia</name>
    <dbReference type="NCBI Taxonomy" id="38875"/>
    <lineage>
        <taxon>Bacteria</taxon>
        <taxon>Bacillati</taxon>
        <taxon>Bacillota</taxon>
        <taxon>Bacilli</taxon>
        <taxon>Bacillales</taxon>
        <taxon>Bacillaceae</taxon>
        <taxon>Heyndrickxia</taxon>
    </lineage>
</organism>
<reference evidence="2" key="1">
    <citation type="submission" date="2023-03" db="EMBL/GenBank/DDBJ databases">
        <title>Bacterial isolates from washroom surfaces on a university campus.</title>
        <authorList>
            <person name="Holman D.B."/>
            <person name="Gzyl K.E."/>
            <person name="Taheri A.E."/>
        </authorList>
    </citation>
    <scope>NUCLEOTIDE SEQUENCE</scope>
    <source>
        <strain evidence="2">RD03</strain>
    </source>
</reference>
<evidence type="ECO:0000259" key="1">
    <source>
        <dbReference type="Pfam" id="PF08241"/>
    </source>
</evidence>